<dbReference type="EMBL" id="VVZB01000059">
    <property type="protein sequence ID" value="KAA5378519.1"/>
    <property type="molecule type" value="Genomic_DNA"/>
</dbReference>
<name>A0A5M5ZN17_9BACT</name>
<feature type="signal peptide" evidence="1">
    <location>
        <begin position="1"/>
        <end position="24"/>
    </location>
</feature>
<protein>
    <recommendedName>
        <fullName evidence="4">Alpha-2-macroglobulin</fullName>
    </recommendedName>
</protein>
<proteinExistence type="predicted"/>
<evidence type="ECO:0008006" key="4">
    <source>
        <dbReference type="Google" id="ProtNLM"/>
    </source>
</evidence>
<evidence type="ECO:0000256" key="1">
    <source>
        <dbReference type="SAM" id="SignalP"/>
    </source>
</evidence>
<comment type="caution">
    <text evidence="2">The sequence shown here is derived from an EMBL/GenBank/DDBJ whole genome shotgun (WGS) entry which is preliminary data.</text>
</comment>
<dbReference type="RefSeq" id="WP_149941394.1">
    <property type="nucleotide sequence ID" value="NZ_VVZB01000059.1"/>
</dbReference>
<dbReference type="Proteomes" id="UP000347681">
    <property type="component" value="Unassembled WGS sequence"/>
</dbReference>
<feature type="non-terminal residue" evidence="2">
    <location>
        <position position="161"/>
    </location>
</feature>
<reference evidence="2 3" key="1">
    <citation type="journal article" date="2019" name="Nat. Med.">
        <title>A library of human gut bacterial isolates paired with longitudinal multiomics data enables mechanistic microbiome research.</title>
        <authorList>
            <person name="Poyet M."/>
            <person name="Groussin M."/>
            <person name="Gibbons S.M."/>
            <person name="Avila-Pacheco J."/>
            <person name="Jiang X."/>
            <person name="Kearney S.M."/>
            <person name="Perrotta A.R."/>
            <person name="Berdy B."/>
            <person name="Zhao S."/>
            <person name="Lieberman T.D."/>
            <person name="Swanson P.K."/>
            <person name="Smith M."/>
            <person name="Roesemann S."/>
            <person name="Alexander J.E."/>
            <person name="Rich S.A."/>
            <person name="Livny J."/>
            <person name="Vlamakis H."/>
            <person name="Clish C."/>
            <person name="Bullock K."/>
            <person name="Deik A."/>
            <person name="Scott J."/>
            <person name="Pierce K.A."/>
            <person name="Xavier R.J."/>
            <person name="Alm E.J."/>
        </authorList>
    </citation>
    <scope>NUCLEOTIDE SEQUENCE [LARGE SCALE GENOMIC DNA]</scope>
    <source>
        <strain evidence="2 3">BIOML-A5</strain>
    </source>
</reference>
<keyword evidence="1" id="KW-0732">Signal</keyword>
<evidence type="ECO:0000313" key="3">
    <source>
        <dbReference type="Proteomes" id="UP000347681"/>
    </source>
</evidence>
<feature type="chain" id="PRO_5024303157" description="Alpha-2-macroglobulin" evidence="1">
    <location>
        <begin position="25"/>
        <end position="161"/>
    </location>
</feature>
<organism evidence="2 3">
    <name type="scientific">Phocaeicola dorei</name>
    <dbReference type="NCBI Taxonomy" id="357276"/>
    <lineage>
        <taxon>Bacteria</taxon>
        <taxon>Pseudomonadati</taxon>
        <taxon>Bacteroidota</taxon>
        <taxon>Bacteroidia</taxon>
        <taxon>Bacteroidales</taxon>
        <taxon>Bacteroidaceae</taxon>
        <taxon>Phocaeicola</taxon>
    </lineage>
</organism>
<gene>
    <name evidence="2" type="ORF">F2Y61_23355</name>
</gene>
<sequence length="161" mass="18837">MRVIQRICSILLLLVTFGASALYAQTYDKLWKQVEQAQKKSLPQTVIKLADEIYRKGRQEQNAPQMLKAYICRETYQEGLTPDSLYSSLKYMESWAQSERNPVNKAILHSLLAYEYADLMRKNRRVLLSRTLLTVDEVPEDIREWSISQFVDKIDRCNRAS</sequence>
<evidence type="ECO:0000313" key="2">
    <source>
        <dbReference type="EMBL" id="KAA5378519.1"/>
    </source>
</evidence>
<dbReference type="AlphaFoldDB" id="A0A5M5ZN17"/>
<accession>A0A5M5ZN17</accession>